<accession>A0A1M6XX30</accession>
<dbReference type="RefSeq" id="WP_073196607.1">
    <property type="nucleotide sequence ID" value="NZ_FRBN01000005.1"/>
</dbReference>
<dbReference type="InterPro" id="IPR002218">
    <property type="entry name" value="MnmG-rel"/>
</dbReference>
<dbReference type="OrthoDB" id="9815560at2"/>
<dbReference type="SUPFAM" id="SSF51905">
    <property type="entry name" value="FAD/NAD(P)-binding domain"/>
    <property type="match status" value="1"/>
</dbReference>
<keyword evidence="7 12" id="KW-0819">tRNA processing</keyword>
<evidence type="ECO:0000256" key="9">
    <source>
        <dbReference type="ARBA" id="ARBA00023027"/>
    </source>
</evidence>
<dbReference type="HAMAP" id="MF_00129">
    <property type="entry name" value="MnmG_GidA"/>
    <property type="match status" value="1"/>
</dbReference>
<dbReference type="InterPro" id="IPR040131">
    <property type="entry name" value="MnmG_N"/>
</dbReference>
<comment type="subunit">
    <text evidence="10 12">Homodimer. Heterotetramer of two MnmE and two MnmG subunits.</text>
</comment>
<evidence type="ECO:0000256" key="3">
    <source>
        <dbReference type="ARBA" id="ARBA00007653"/>
    </source>
</evidence>
<dbReference type="GO" id="GO:0050660">
    <property type="term" value="F:flavin adenine dinucleotide binding"/>
    <property type="evidence" value="ECO:0007669"/>
    <property type="project" value="UniProtKB-UniRule"/>
</dbReference>
<dbReference type="Proteomes" id="UP000184191">
    <property type="component" value="Unassembled WGS sequence"/>
</dbReference>
<dbReference type="InterPro" id="IPR049312">
    <property type="entry name" value="GIDA_C_N"/>
</dbReference>
<dbReference type="GO" id="GO:0002098">
    <property type="term" value="P:tRNA wobble uridine modification"/>
    <property type="evidence" value="ECO:0007669"/>
    <property type="project" value="InterPro"/>
</dbReference>
<keyword evidence="5 12" id="KW-0963">Cytoplasm</keyword>
<keyword evidence="15" id="KW-1185">Reference proteome</keyword>
<comment type="similarity">
    <text evidence="3 12">Belongs to the MnmG family.</text>
</comment>
<dbReference type="STRING" id="1054996.SAMN05444414_10560"/>
<dbReference type="Gene3D" id="1.10.10.1800">
    <property type="entry name" value="tRNA uridine 5-carboxymethylaminomethyl modification enzyme MnmG/GidA"/>
    <property type="match status" value="1"/>
</dbReference>
<keyword evidence="8 12" id="KW-0274">FAD</keyword>
<dbReference type="Pfam" id="PF01134">
    <property type="entry name" value="GIDA"/>
    <property type="match status" value="1"/>
</dbReference>
<evidence type="ECO:0000256" key="6">
    <source>
        <dbReference type="ARBA" id="ARBA00022630"/>
    </source>
</evidence>
<dbReference type="InterPro" id="IPR047001">
    <property type="entry name" value="MnmG_C_subdom"/>
</dbReference>
<dbReference type="Pfam" id="PF13932">
    <property type="entry name" value="SAM_GIDA_C"/>
    <property type="match status" value="1"/>
</dbReference>
<dbReference type="InterPro" id="IPR026904">
    <property type="entry name" value="MnmG_C"/>
</dbReference>
<dbReference type="InterPro" id="IPR044920">
    <property type="entry name" value="MnmG_C_subdom_sf"/>
</dbReference>
<dbReference type="FunFam" id="3.50.50.60:FF:000002">
    <property type="entry name" value="tRNA uridine 5-carboxymethylaminomethyl modification enzyme MnmG"/>
    <property type="match status" value="1"/>
</dbReference>
<dbReference type="PANTHER" id="PTHR11806:SF0">
    <property type="entry name" value="PROTEIN MTO1 HOMOLOG, MITOCHONDRIAL"/>
    <property type="match status" value="1"/>
</dbReference>
<evidence type="ECO:0000256" key="11">
    <source>
        <dbReference type="ARBA" id="ARBA00031800"/>
    </source>
</evidence>
<feature type="domain" description="tRNA uridine 5-carboxymethylaminomethyl modification enzyme C-terminal subdomain" evidence="13">
    <location>
        <begin position="538"/>
        <end position="609"/>
    </location>
</feature>
<dbReference type="InterPro" id="IPR004416">
    <property type="entry name" value="MnmG"/>
</dbReference>
<evidence type="ECO:0000256" key="5">
    <source>
        <dbReference type="ARBA" id="ARBA00022490"/>
    </source>
</evidence>
<feature type="binding site" evidence="12">
    <location>
        <begin position="10"/>
        <end position="15"/>
    </location>
    <ligand>
        <name>FAD</name>
        <dbReference type="ChEBI" id="CHEBI:57692"/>
    </ligand>
</feature>
<dbReference type="FunFam" id="3.50.50.60:FF:000082">
    <property type="entry name" value="protein MTO1 homolog, mitochondrial isoform X1"/>
    <property type="match status" value="1"/>
</dbReference>
<dbReference type="EMBL" id="FRBN01000005">
    <property type="protein sequence ID" value="SHL10429.1"/>
    <property type="molecule type" value="Genomic_DNA"/>
</dbReference>
<dbReference type="Gene3D" id="3.50.50.60">
    <property type="entry name" value="FAD/NAD(P)-binding domain"/>
    <property type="match status" value="2"/>
</dbReference>
<name>A0A1M6XX30_9RHOB</name>
<comment type="subcellular location">
    <subcellularLocation>
        <location evidence="12">Cytoplasm</location>
    </subcellularLocation>
</comment>
<evidence type="ECO:0000256" key="7">
    <source>
        <dbReference type="ARBA" id="ARBA00022694"/>
    </source>
</evidence>
<evidence type="ECO:0000256" key="4">
    <source>
        <dbReference type="ARBA" id="ARBA00020461"/>
    </source>
</evidence>
<reference evidence="15" key="1">
    <citation type="submission" date="2016-11" db="EMBL/GenBank/DDBJ databases">
        <authorList>
            <person name="Varghese N."/>
            <person name="Submissions S."/>
        </authorList>
    </citation>
    <scope>NUCLEOTIDE SEQUENCE [LARGE SCALE GENOMIC DNA]</scope>
    <source>
        <strain evidence="15">DSM 29327</strain>
    </source>
</reference>
<protein>
    <recommendedName>
        <fullName evidence="4 12">tRNA uridine 5-carboxymethylaminomethyl modification enzyme MnmG</fullName>
    </recommendedName>
    <alternativeName>
        <fullName evidence="11 12">Glucose-inhibited division protein A</fullName>
    </alternativeName>
</protein>
<dbReference type="InterPro" id="IPR036188">
    <property type="entry name" value="FAD/NAD-bd_sf"/>
</dbReference>
<dbReference type="NCBIfam" id="TIGR00136">
    <property type="entry name" value="mnmG_gidA"/>
    <property type="match status" value="1"/>
</dbReference>
<evidence type="ECO:0000259" key="13">
    <source>
        <dbReference type="SMART" id="SM01228"/>
    </source>
</evidence>
<dbReference type="PANTHER" id="PTHR11806">
    <property type="entry name" value="GLUCOSE INHIBITED DIVISION PROTEIN A"/>
    <property type="match status" value="1"/>
</dbReference>
<dbReference type="SMART" id="SM01228">
    <property type="entry name" value="GIDA_assoc_3"/>
    <property type="match status" value="1"/>
</dbReference>
<dbReference type="AlphaFoldDB" id="A0A1M6XX30"/>
<evidence type="ECO:0000256" key="2">
    <source>
        <dbReference type="ARBA" id="ARBA00003717"/>
    </source>
</evidence>
<evidence type="ECO:0000256" key="1">
    <source>
        <dbReference type="ARBA" id="ARBA00001974"/>
    </source>
</evidence>
<keyword evidence="9 12" id="KW-0520">NAD</keyword>
<evidence type="ECO:0000313" key="14">
    <source>
        <dbReference type="EMBL" id="SHL10429.1"/>
    </source>
</evidence>
<dbReference type="PROSITE" id="PS01280">
    <property type="entry name" value="GIDA_1"/>
    <property type="match status" value="1"/>
</dbReference>
<dbReference type="GO" id="GO:0005829">
    <property type="term" value="C:cytosol"/>
    <property type="evidence" value="ECO:0007669"/>
    <property type="project" value="TreeGrafter"/>
</dbReference>
<sequence length="620" mass="67029">MKHFNVIVIGGGHAGADAAHGAARMGARTALVTLTRESIGVMSCNPAIGGLGKGHLVREIDALDGVMGRVADKAGIQFRLLNRRKGPAVQGPRAQADRKIYREEMQAEISAQPNLTVIQGEASDFILKDGRVSGVVLDDGSEITAGAVVLTTGTFLRGVIHIGDVSRPGGRMGDRPSVKLAERIGSFNLPLGRLKTGTPPRLNGKTIAWDTLEAQPGDDDPVMFSFLSRLPSARQVSCGITYTNEKTHDIIRENLSRSAMYGGHIDGIGPRYCPSIEDKIVRFADKTSHQIFLEPESLSDDVVYPNGISTSLPEDAQVDYVRSIAGLENAEILQPGYAIEYDYVDPRALDSTLAVKDVPGLYLAGQINGTTGYEEAAAQGLVAGINAALSVLGKEPAIFSRTNSYIGVMIDDLTTRGVSEPYRMFTSRAEFRLSLRADNADQRLTPMGLSLGCVGDNRKAVFENKLARLTGGRAILESKSFTPRELSEAGLKISQDGARRSAFAILAYPDVTFADILRLDDSLSDIDPESRAQLEKDALYSNYIERQNRDVEMMKRDEAHVIPTGFSFANIDGLSNELKSKLTASRPENLAQAARIDGMTPVALTLILARLRNERRGQSA</sequence>
<proteinExistence type="inferred from homology"/>
<evidence type="ECO:0000256" key="10">
    <source>
        <dbReference type="ARBA" id="ARBA00025948"/>
    </source>
</evidence>
<evidence type="ECO:0000256" key="12">
    <source>
        <dbReference type="HAMAP-Rule" id="MF_00129"/>
    </source>
</evidence>
<feature type="binding site" evidence="12">
    <location>
        <begin position="269"/>
        <end position="283"/>
    </location>
    <ligand>
        <name>NAD(+)</name>
        <dbReference type="ChEBI" id="CHEBI:57540"/>
    </ligand>
</feature>
<keyword evidence="6 12" id="KW-0285">Flavoprotein</keyword>
<gene>
    <name evidence="12" type="primary">mnmG</name>
    <name evidence="12" type="synonym">gidA</name>
    <name evidence="14" type="ORF">SAMN05444414_10560</name>
</gene>
<evidence type="ECO:0000313" key="15">
    <source>
        <dbReference type="Proteomes" id="UP000184191"/>
    </source>
</evidence>
<comment type="caution">
    <text evidence="12">Lacks conserved residue(s) required for the propagation of feature annotation.</text>
</comment>
<dbReference type="InterPro" id="IPR020595">
    <property type="entry name" value="MnmG-rel_CS"/>
</dbReference>
<dbReference type="Pfam" id="PF21680">
    <property type="entry name" value="GIDA_C_1st"/>
    <property type="match status" value="1"/>
</dbReference>
<organism evidence="14 15">
    <name type="scientific">Roseovarius marisflavi</name>
    <dbReference type="NCBI Taxonomy" id="1054996"/>
    <lineage>
        <taxon>Bacteria</taxon>
        <taxon>Pseudomonadati</taxon>
        <taxon>Pseudomonadota</taxon>
        <taxon>Alphaproteobacteria</taxon>
        <taxon>Rhodobacterales</taxon>
        <taxon>Roseobacteraceae</taxon>
        <taxon>Roseovarius</taxon>
    </lineage>
</organism>
<dbReference type="Gene3D" id="1.10.150.570">
    <property type="entry name" value="GidA associated domain, C-terminal subdomain"/>
    <property type="match status" value="1"/>
</dbReference>
<comment type="cofactor">
    <cofactor evidence="1 12">
        <name>FAD</name>
        <dbReference type="ChEBI" id="CHEBI:57692"/>
    </cofactor>
</comment>
<comment type="function">
    <text evidence="2 12">NAD-binding protein involved in the addition of a carboxymethylaminomethyl (cmnm) group at the wobble position (U34) of certain tRNAs, forming tRNA-cmnm(5)s(2)U34.</text>
</comment>
<evidence type="ECO:0000256" key="8">
    <source>
        <dbReference type="ARBA" id="ARBA00022827"/>
    </source>
</evidence>
<dbReference type="PROSITE" id="PS01281">
    <property type="entry name" value="GIDA_2"/>
    <property type="match status" value="1"/>
</dbReference>
<dbReference type="GO" id="GO:0030488">
    <property type="term" value="P:tRNA methylation"/>
    <property type="evidence" value="ECO:0007669"/>
    <property type="project" value="TreeGrafter"/>
</dbReference>